<evidence type="ECO:0000313" key="13">
    <source>
        <dbReference type="Proteomes" id="UP000663866"/>
    </source>
</evidence>
<evidence type="ECO:0000313" key="5">
    <source>
        <dbReference type="EMBL" id="CAF2075470.1"/>
    </source>
</evidence>
<dbReference type="OrthoDB" id="9997384at2759"/>
<evidence type="ECO:0000313" key="10">
    <source>
        <dbReference type="EMBL" id="CAF4161620.1"/>
    </source>
</evidence>
<keyword evidence="1" id="KW-1133">Transmembrane helix</keyword>
<keyword evidence="1" id="KW-0812">Transmembrane</keyword>
<accession>A0A815NF23</accession>
<evidence type="ECO:0000256" key="1">
    <source>
        <dbReference type="SAM" id="Phobius"/>
    </source>
</evidence>
<dbReference type="EMBL" id="CAJOBG010005680">
    <property type="protein sequence ID" value="CAF4161620.1"/>
    <property type="molecule type" value="Genomic_DNA"/>
</dbReference>
<dbReference type="Proteomes" id="UP000676336">
    <property type="component" value="Unassembled WGS sequence"/>
</dbReference>
<feature type="transmembrane region" description="Helical" evidence="1">
    <location>
        <begin position="20"/>
        <end position="38"/>
    </location>
</feature>
<protein>
    <submittedName>
        <fullName evidence="3">Uncharacterized protein</fullName>
    </submittedName>
</protein>
<dbReference type="EMBL" id="CAJOBH010007926">
    <property type="protein sequence ID" value="CAF4098035.1"/>
    <property type="molecule type" value="Genomic_DNA"/>
</dbReference>
<feature type="transmembrane region" description="Helical" evidence="1">
    <location>
        <begin position="50"/>
        <end position="69"/>
    </location>
</feature>
<dbReference type="Proteomes" id="UP000663855">
    <property type="component" value="Unassembled WGS sequence"/>
</dbReference>
<sequence>MHGVDAELSPSLSSRSEDKFFVVVSVLLPIFAQAAYIFDVFYYHFISKEINGYEGLLSSVLSVFGYLQYCVPIRSRCIRFFYHLFIWILSEIGTLGHLILSGKSHKSSLVLYSLSGLVDSIYCGCLIYCRVFSKDRYVRVHMAIEQRHLFRFISRLEVILAIFIPIFFDTRFTTLTRDNIAFYILFDFFAEYYHRFHGLRVKAVLYVFVGTVTASVTLEWIHIVKHDTKYEVASSLCELLASCLCYSLIIMQFFPNNFISRKKMAKHRRRQTVSSIASQQTYHSRHSFDSTFEKNICYF</sequence>
<evidence type="ECO:0000313" key="7">
    <source>
        <dbReference type="EMBL" id="CAF4052087.1"/>
    </source>
</evidence>
<dbReference type="EMBL" id="CAJNRG010005338">
    <property type="protein sequence ID" value="CAF2075470.1"/>
    <property type="molecule type" value="Genomic_DNA"/>
</dbReference>
<dbReference type="Proteomes" id="UP000663856">
    <property type="component" value="Unassembled WGS sequence"/>
</dbReference>
<organism evidence="3 12">
    <name type="scientific">Rotaria magnacalcarata</name>
    <dbReference type="NCBI Taxonomy" id="392030"/>
    <lineage>
        <taxon>Eukaryota</taxon>
        <taxon>Metazoa</taxon>
        <taxon>Spiralia</taxon>
        <taxon>Gnathifera</taxon>
        <taxon>Rotifera</taxon>
        <taxon>Eurotatoria</taxon>
        <taxon>Bdelloidea</taxon>
        <taxon>Philodinida</taxon>
        <taxon>Philodinidae</taxon>
        <taxon>Rotaria</taxon>
    </lineage>
</organism>
<dbReference type="EMBL" id="CAJNOV010010948">
    <property type="protein sequence ID" value="CAF1431095.1"/>
    <property type="molecule type" value="Genomic_DNA"/>
</dbReference>
<name>A0A815NF23_9BILA</name>
<evidence type="ECO:0000313" key="4">
    <source>
        <dbReference type="EMBL" id="CAF2033801.1"/>
    </source>
</evidence>
<evidence type="ECO:0000313" key="11">
    <source>
        <dbReference type="EMBL" id="CAF4326046.1"/>
    </source>
</evidence>
<feature type="transmembrane region" description="Helical" evidence="1">
    <location>
        <begin position="149"/>
        <end position="168"/>
    </location>
</feature>
<dbReference type="Proteomes" id="UP000663834">
    <property type="component" value="Unassembled WGS sequence"/>
</dbReference>
<evidence type="ECO:0000313" key="6">
    <source>
        <dbReference type="EMBL" id="CAF2083057.1"/>
    </source>
</evidence>
<evidence type="ECO:0000313" key="8">
    <source>
        <dbReference type="EMBL" id="CAF4079358.1"/>
    </source>
</evidence>
<dbReference type="Proteomes" id="UP000663887">
    <property type="component" value="Unassembled WGS sequence"/>
</dbReference>
<evidence type="ECO:0000313" key="9">
    <source>
        <dbReference type="EMBL" id="CAF4098035.1"/>
    </source>
</evidence>
<dbReference type="EMBL" id="CAJNOW010001849">
    <property type="protein sequence ID" value="CAF1332747.1"/>
    <property type="molecule type" value="Genomic_DNA"/>
</dbReference>
<feature type="transmembrane region" description="Helical" evidence="1">
    <location>
        <begin position="180"/>
        <end position="196"/>
    </location>
</feature>
<dbReference type="EMBL" id="CAJOBJ010007167">
    <property type="protein sequence ID" value="CAF4079358.1"/>
    <property type="molecule type" value="Genomic_DNA"/>
</dbReference>
<dbReference type="EMBL" id="CAJOBF010002715">
    <property type="protein sequence ID" value="CAF4052087.1"/>
    <property type="molecule type" value="Genomic_DNA"/>
</dbReference>
<feature type="transmembrane region" description="Helical" evidence="1">
    <location>
        <begin position="239"/>
        <end position="259"/>
    </location>
</feature>
<dbReference type="Proteomes" id="UP000681720">
    <property type="component" value="Unassembled WGS sequence"/>
</dbReference>
<evidence type="ECO:0000313" key="2">
    <source>
        <dbReference type="EMBL" id="CAF1332747.1"/>
    </source>
</evidence>
<gene>
    <name evidence="9" type="ORF">BYL167_LOCUS18966</name>
    <name evidence="3" type="ORF">CJN711_LOCUS23577</name>
    <name evidence="8" type="ORF">GIL414_LOCUS15975</name>
    <name evidence="2" type="ORF">KQP761_LOCUS6328</name>
    <name evidence="4" type="ORF">MBJ925_LOCUS10383</name>
    <name evidence="10" type="ORF">OVN521_LOCUS24170</name>
    <name evidence="11" type="ORF">SMN809_LOCUS27163</name>
    <name evidence="7" type="ORF">UXM345_LOCUS19294</name>
    <name evidence="6" type="ORF">WKI299_LOCUS16569</name>
    <name evidence="5" type="ORF">XDN619_LOCUS13506</name>
</gene>
<feature type="transmembrane region" description="Helical" evidence="1">
    <location>
        <begin position="111"/>
        <end position="129"/>
    </location>
</feature>
<dbReference type="AlphaFoldDB" id="A0A815NF23"/>
<dbReference type="Proteomes" id="UP000663866">
    <property type="component" value="Unassembled WGS sequence"/>
</dbReference>
<evidence type="ECO:0000313" key="12">
    <source>
        <dbReference type="Proteomes" id="UP000663855"/>
    </source>
</evidence>
<dbReference type="Proteomes" id="UP000681967">
    <property type="component" value="Unassembled WGS sequence"/>
</dbReference>
<dbReference type="Proteomes" id="UP000663824">
    <property type="component" value="Unassembled WGS sequence"/>
</dbReference>
<dbReference type="EMBL" id="CAJNRF010006629">
    <property type="protein sequence ID" value="CAF2083057.1"/>
    <property type="molecule type" value="Genomic_DNA"/>
</dbReference>
<feature type="transmembrane region" description="Helical" evidence="1">
    <location>
        <begin position="81"/>
        <end position="99"/>
    </location>
</feature>
<dbReference type="EMBL" id="CAJNRE010004306">
    <property type="protein sequence ID" value="CAF2033801.1"/>
    <property type="molecule type" value="Genomic_DNA"/>
</dbReference>
<keyword evidence="1" id="KW-0472">Membrane</keyword>
<evidence type="ECO:0000313" key="3">
    <source>
        <dbReference type="EMBL" id="CAF1431095.1"/>
    </source>
</evidence>
<dbReference type="Proteomes" id="UP000663842">
    <property type="component" value="Unassembled WGS sequence"/>
</dbReference>
<dbReference type="EMBL" id="CAJOBI010041405">
    <property type="protein sequence ID" value="CAF4326046.1"/>
    <property type="molecule type" value="Genomic_DNA"/>
</dbReference>
<feature type="transmembrane region" description="Helical" evidence="1">
    <location>
        <begin position="203"/>
        <end position="223"/>
    </location>
</feature>
<comment type="caution">
    <text evidence="3">The sequence shown here is derived from an EMBL/GenBank/DDBJ whole genome shotgun (WGS) entry which is preliminary data.</text>
</comment>
<keyword evidence="13" id="KW-1185">Reference proteome</keyword>
<reference evidence="3" key="1">
    <citation type="submission" date="2021-02" db="EMBL/GenBank/DDBJ databases">
        <authorList>
            <person name="Nowell W R."/>
        </authorList>
    </citation>
    <scope>NUCLEOTIDE SEQUENCE</scope>
</reference>
<proteinExistence type="predicted"/>